<dbReference type="SUPFAM" id="SSF57850">
    <property type="entry name" value="RING/U-box"/>
    <property type="match status" value="2"/>
</dbReference>
<evidence type="ECO:0000256" key="10">
    <source>
        <dbReference type="ARBA" id="ARBA00022771"/>
    </source>
</evidence>
<dbReference type="FunFam" id="3.30.40.10:FF:000055">
    <property type="entry name" value="Ubiquitin conjugation factor e4 a"/>
    <property type="match status" value="1"/>
</dbReference>
<dbReference type="InterPro" id="IPR013083">
    <property type="entry name" value="Znf_RING/FYVE/PHD"/>
</dbReference>
<organism evidence="18 19">
    <name type="scientific">Aphanomyces invadans</name>
    <dbReference type="NCBI Taxonomy" id="157072"/>
    <lineage>
        <taxon>Eukaryota</taxon>
        <taxon>Sar</taxon>
        <taxon>Stramenopiles</taxon>
        <taxon>Oomycota</taxon>
        <taxon>Saprolegniomycetes</taxon>
        <taxon>Saprolegniales</taxon>
        <taxon>Verrucalvaceae</taxon>
        <taxon>Aphanomyces</taxon>
    </lineage>
</organism>
<dbReference type="Proteomes" id="UP000285060">
    <property type="component" value="Unassembled WGS sequence"/>
</dbReference>
<dbReference type="PROSITE" id="PS50135">
    <property type="entry name" value="ZF_ZZ_2"/>
    <property type="match status" value="1"/>
</dbReference>
<dbReference type="GO" id="GO:0005634">
    <property type="term" value="C:nucleus"/>
    <property type="evidence" value="ECO:0007669"/>
    <property type="project" value="UniProtKB-SubCell"/>
</dbReference>
<dbReference type="SUPFAM" id="SSF57889">
    <property type="entry name" value="Cysteine-rich domain"/>
    <property type="match status" value="1"/>
</dbReference>
<evidence type="ECO:0000256" key="8">
    <source>
        <dbReference type="ARBA" id="ARBA00022679"/>
    </source>
</evidence>
<evidence type="ECO:0000256" key="15">
    <source>
        <dbReference type="SAM" id="MobiDB-lite"/>
    </source>
</evidence>
<evidence type="ECO:0000256" key="12">
    <source>
        <dbReference type="ARBA" id="ARBA00022833"/>
    </source>
</evidence>
<dbReference type="GO" id="GO:0000151">
    <property type="term" value="C:ubiquitin ligase complex"/>
    <property type="evidence" value="ECO:0007669"/>
    <property type="project" value="InterPro"/>
</dbReference>
<keyword evidence="9" id="KW-0479">Metal-binding</keyword>
<dbReference type="PANTHER" id="PTHR13931">
    <property type="entry name" value="UBIQUITINATION FACTOR E4"/>
    <property type="match status" value="1"/>
</dbReference>
<dbReference type="InterPro" id="IPR019474">
    <property type="entry name" value="Ub_conjug_fac_E4_core"/>
</dbReference>
<dbReference type="GO" id="GO:0006511">
    <property type="term" value="P:ubiquitin-dependent protein catabolic process"/>
    <property type="evidence" value="ECO:0007669"/>
    <property type="project" value="InterPro"/>
</dbReference>
<comment type="caution">
    <text evidence="18">The sequence shown here is derived from an EMBL/GenBank/DDBJ whole genome shotgun (WGS) entry which is preliminary data.</text>
</comment>
<evidence type="ECO:0000259" key="16">
    <source>
        <dbReference type="PROSITE" id="PS50135"/>
    </source>
</evidence>
<dbReference type="Pfam" id="PF04564">
    <property type="entry name" value="U-box"/>
    <property type="match status" value="1"/>
</dbReference>
<evidence type="ECO:0000256" key="7">
    <source>
        <dbReference type="ARBA" id="ARBA00022490"/>
    </source>
</evidence>
<dbReference type="InterPro" id="IPR043145">
    <property type="entry name" value="Znf_ZZ_sf"/>
</dbReference>
<dbReference type="CDD" id="cd02338">
    <property type="entry name" value="ZZ_PCMF_like"/>
    <property type="match status" value="1"/>
</dbReference>
<sequence>MFSGKGNSMRSRVALPFPTSIAPSPAASAFHHTFLSALDTESRILQDVLSLRPLSSALQYTPGRPVTVRSTEFFSELTQDSPDHPWKPSHRAVVHLVDILLTCMDRINQQQQKTASHNLSESLHSAAEAAGYAMAHTMILSHVHTLCHHDDGPVDAATILLTSVLASSMEYGHMHPLHVHPLVPSNGAVVFSSTSSWPCSICHRVALVKTDVVYRCAGCEVNLCKECFTRIPVASLSSGTVPCIPRRTHGITSATITSPRRLLDGLWTHALDSLCAANMSVVALDIARTLRNRVLELPLTAGGPLVPLLTLLHDMVSSSSSFCAALVHSSQWLPVVITGKSIEMASFLGPFFRHTSFPDEIVPGDCLCGPTADKSTVRTTLDSVQGMQTAVVRAFCSHGGAIAQAMMCWVTCSIDANSVRRRLGHSPVECASDGFLLNVAAMALQVTTAYVDDVTQIDVTWHTTRPGRLSLANLTQILPNHVVELESHTLPPSADEGSRAPLFYPQYDGHAGVVCDHCQDKDFVGVRYKCIHCDDFDLCASCYDHRRQIHGPQHGSHPSHSTHHYIPPPLDHPPTHVFLRLNIPLPQVTTWPFRKQPIVAVEPNLSSTWCPTCAGECTGLLQCSECDQQACLACVQAEEADANGNPHRLHAPGHHYLDTSTISFSTPSTIRLPQSMYPPQFLPPRADQPDMWWYVAMKSLHVGPVLSLMRYVSVHRECMQLKALCNVETRTRQQSQGSGGGGGRRSTRSTHHHHHALTMNATRVDELLKTKSAMEVQLFAPAFLRLLFGHYTRTAQWLLHLMRYSTERTDDVKGDGAVSLAYALVPEAVLCNLADVLYVAGVHPCDGVDWSPAAVEPLVTLLFTLVGSRHLTNSPHVRVQLIRALMSLAPVKVSTRNALVLYDVLAIRPTLRRSAVNNLLRFHNDLDQYSNNTGGDTSWGLLPARLSTLLLLRWLWNAPFVAQEAERWSANDHGMGLLFSGALHDITRLLDEATSKVLAMRRLQELQDSPTSTTGAYFQPAMMQSYMALHFNKARTTFRVLIECLELLAWIVAVPPLRAVLCRRSLVDQTASTLSFVVATLETHLHPSKWGFSAEIYQDGMLALAEALLVVVRCAGLHHSCPEASAWKLSNYAGILMEEKIGDLDVHQRWKLSSCLFRLEKDVAMSRGTPSPNIPPPPLDERQNEVEADNEPDEESALAALEAKACESRAVEDMTRFERQLASRFVSALAADGRFESVRFRRAAVLLRSDPSLTSAWREKFLQVVDHTEQVMALHEQMDERLGPVPDEYLDPILNTLMLHPVQLPSGHIVDRSMIERHLLSASVNPFSREPLTVEMLRPCPELQHTIARFVQSKLRQDDAVADPEAWGLGWECLFEGGSLPGDP</sequence>
<dbReference type="EC" id="2.3.2.27" evidence="6"/>
<dbReference type="Pfam" id="PF10408">
    <property type="entry name" value="Ufd2P_core"/>
    <property type="match status" value="2"/>
</dbReference>
<reference evidence="18 19" key="1">
    <citation type="submission" date="2018-08" db="EMBL/GenBank/DDBJ databases">
        <title>Aphanomyces genome sequencing and annotation.</title>
        <authorList>
            <person name="Minardi D."/>
            <person name="Oidtmann B."/>
            <person name="Van Der Giezen M."/>
            <person name="Studholme D.J."/>
        </authorList>
    </citation>
    <scope>NUCLEOTIDE SEQUENCE [LARGE SCALE GENOMIC DNA]</scope>
    <source>
        <strain evidence="18 19">NJM0002</strain>
    </source>
</reference>
<evidence type="ECO:0000256" key="2">
    <source>
        <dbReference type="ARBA" id="ARBA00004123"/>
    </source>
</evidence>
<name>A0A3R7A7P3_9STRA</name>
<evidence type="ECO:0000256" key="4">
    <source>
        <dbReference type="ARBA" id="ARBA00004906"/>
    </source>
</evidence>
<evidence type="ECO:0000313" key="19">
    <source>
        <dbReference type="Proteomes" id="UP000285060"/>
    </source>
</evidence>
<comment type="catalytic activity">
    <reaction evidence="1">
        <text>S-ubiquitinyl-[E2 ubiquitin-conjugating enzyme]-L-cysteine + [acceptor protein]-L-lysine = [E2 ubiquitin-conjugating enzyme]-L-cysteine + N(6)-ubiquitinyl-[acceptor protein]-L-lysine.</text>
        <dbReference type="EC" id="2.3.2.27"/>
    </reaction>
</comment>
<keyword evidence="19" id="KW-1185">Reference proteome</keyword>
<evidence type="ECO:0000256" key="3">
    <source>
        <dbReference type="ARBA" id="ARBA00004496"/>
    </source>
</evidence>
<evidence type="ECO:0000256" key="11">
    <source>
        <dbReference type="ARBA" id="ARBA00022786"/>
    </source>
</evidence>
<evidence type="ECO:0000256" key="14">
    <source>
        <dbReference type="PROSITE-ProRule" id="PRU00228"/>
    </source>
</evidence>
<dbReference type="GO" id="GO:0008270">
    <property type="term" value="F:zinc ion binding"/>
    <property type="evidence" value="ECO:0007669"/>
    <property type="project" value="UniProtKB-KW"/>
</dbReference>
<dbReference type="InterPro" id="IPR003613">
    <property type="entry name" value="Ubox_domain"/>
</dbReference>
<feature type="compositionally biased region" description="Basic residues" evidence="15">
    <location>
        <begin position="745"/>
        <end position="756"/>
    </location>
</feature>
<dbReference type="GO" id="GO:0005737">
    <property type="term" value="C:cytoplasm"/>
    <property type="evidence" value="ECO:0007669"/>
    <property type="project" value="UniProtKB-SubCell"/>
</dbReference>
<protein>
    <recommendedName>
        <fullName evidence="6">RING-type E3 ubiquitin transferase</fullName>
        <ecNumber evidence="6">2.3.2.27</ecNumber>
    </recommendedName>
</protein>
<keyword evidence="10 14" id="KW-0863">Zinc-finger</keyword>
<comment type="subcellular location">
    <subcellularLocation>
        <location evidence="3">Cytoplasm</location>
    </subcellularLocation>
    <subcellularLocation>
        <location evidence="2">Nucleus</location>
    </subcellularLocation>
</comment>
<dbReference type="GO" id="GO:0034450">
    <property type="term" value="F:ubiquitin-ubiquitin ligase activity"/>
    <property type="evidence" value="ECO:0007669"/>
    <property type="project" value="InterPro"/>
</dbReference>
<dbReference type="UniPathway" id="UPA00143"/>
<feature type="region of interest" description="Disordered" evidence="15">
    <location>
        <begin position="730"/>
        <end position="756"/>
    </location>
</feature>
<comment type="pathway">
    <text evidence="4">Protein modification; protein ubiquitination.</text>
</comment>
<keyword evidence="12" id="KW-0862">Zinc</keyword>
<dbReference type="Gene3D" id="3.30.60.90">
    <property type="match status" value="1"/>
</dbReference>
<evidence type="ECO:0000256" key="1">
    <source>
        <dbReference type="ARBA" id="ARBA00000900"/>
    </source>
</evidence>
<feature type="region of interest" description="Disordered" evidence="15">
    <location>
        <begin position="1166"/>
        <end position="1196"/>
    </location>
</feature>
<dbReference type="GO" id="GO:0000209">
    <property type="term" value="P:protein polyubiquitination"/>
    <property type="evidence" value="ECO:0007669"/>
    <property type="project" value="TreeGrafter"/>
</dbReference>
<comment type="similarity">
    <text evidence="5">Belongs to the ubiquitin conjugation factor E4 family.</text>
</comment>
<dbReference type="GO" id="GO:0036503">
    <property type="term" value="P:ERAD pathway"/>
    <property type="evidence" value="ECO:0007669"/>
    <property type="project" value="InterPro"/>
</dbReference>
<dbReference type="InterPro" id="IPR045132">
    <property type="entry name" value="UBE4"/>
</dbReference>
<dbReference type="VEuPathDB" id="FungiDB:H310_01677"/>
<evidence type="ECO:0000256" key="9">
    <source>
        <dbReference type="ARBA" id="ARBA00022723"/>
    </source>
</evidence>
<feature type="domain" description="U-box" evidence="17">
    <location>
        <begin position="1284"/>
        <end position="1357"/>
    </location>
</feature>
<evidence type="ECO:0000256" key="6">
    <source>
        <dbReference type="ARBA" id="ARBA00012483"/>
    </source>
</evidence>
<dbReference type="PANTHER" id="PTHR13931:SF2">
    <property type="entry name" value="UBIQUITIN CONJUGATION FACTOR E4 B"/>
    <property type="match status" value="1"/>
</dbReference>
<keyword evidence="8" id="KW-0808">Transferase</keyword>
<keyword evidence="7" id="KW-0963">Cytoplasm</keyword>
<dbReference type="PROSITE" id="PS51698">
    <property type="entry name" value="U_BOX"/>
    <property type="match status" value="1"/>
</dbReference>
<dbReference type="PROSITE" id="PS01357">
    <property type="entry name" value="ZF_ZZ_1"/>
    <property type="match status" value="1"/>
</dbReference>
<dbReference type="Pfam" id="PF00569">
    <property type="entry name" value="ZZ"/>
    <property type="match status" value="1"/>
</dbReference>
<accession>A0A3R7A7P3</accession>
<dbReference type="Gene3D" id="3.30.40.10">
    <property type="entry name" value="Zinc/RING finger domain, C3HC4 (zinc finger)"/>
    <property type="match status" value="1"/>
</dbReference>
<keyword evidence="11" id="KW-0833">Ubl conjugation pathway</keyword>
<dbReference type="InterPro" id="IPR000433">
    <property type="entry name" value="Znf_ZZ"/>
</dbReference>
<evidence type="ECO:0000313" key="18">
    <source>
        <dbReference type="EMBL" id="RHY28625.1"/>
    </source>
</evidence>
<dbReference type="EMBL" id="QUSY01000554">
    <property type="protein sequence ID" value="RHY28625.1"/>
    <property type="molecule type" value="Genomic_DNA"/>
</dbReference>
<dbReference type="InterPro" id="IPR046349">
    <property type="entry name" value="C1-like_sf"/>
</dbReference>
<gene>
    <name evidence="18" type="ORF">DYB32_005821</name>
</gene>
<evidence type="ECO:0000256" key="5">
    <source>
        <dbReference type="ARBA" id="ARBA00007434"/>
    </source>
</evidence>
<proteinExistence type="inferred from homology"/>
<feature type="compositionally biased region" description="Acidic residues" evidence="15">
    <location>
        <begin position="1186"/>
        <end position="1196"/>
    </location>
</feature>
<keyword evidence="13" id="KW-0539">Nucleus</keyword>
<evidence type="ECO:0000256" key="13">
    <source>
        <dbReference type="ARBA" id="ARBA00023242"/>
    </source>
</evidence>
<dbReference type="SMART" id="SM00504">
    <property type="entry name" value="Ubox"/>
    <property type="match status" value="1"/>
</dbReference>
<evidence type="ECO:0000259" key="17">
    <source>
        <dbReference type="PROSITE" id="PS51698"/>
    </source>
</evidence>
<dbReference type="SMART" id="SM00291">
    <property type="entry name" value="ZnF_ZZ"/>
    <property type="match status" value="1"/>
</dbReference>
<feature type="domain" description="ZZ-type" evidence="16">
    <location>
        <begin position="510"/>
        <end position="571"/>
    </location>
</feature>